<comment type="caution">
    <text evidence="3">The sequence shown here is derived from an EMBL/GenBank/DDBJ whole genome shotgun (WGS) entry which is preliminary data.</text>
</comment>
<keyword evidence="4" id="KW-1185">Reference proteome</keyword>
<sequence>MSSSISPRVDRPRKARGFLRAAASLIAAGALALTACAGNSAAPAATGGGEGGGEELQKMVVVTFLPLESFTFTPEMYAYAGGYFEKHGLDVQLQPVQGTAAAIQTLLGGATPITRASTVDVFPGMEQGQPIVSIGTMAHKSNLRVVSTEDKPVENVDDMVGETIGMGSIGGTSEKMLNLALDAGDVARDEVTRQAVPVTGATYELVKQGQLAGYIVSLDTSIALGAQNDDAVITDAGLADAPDIQTWITTQSNLEDPEKLDQIERFLAAIKEATQAVIDDSENDFANVLKTLRDSGDFEFPALEDDSIATQALEVYTTQTWVDPDGELGLLENDLDGWVEAYEIYEKSGLVEGGKDPLEWITNDYLP</sequence>
<dbReference type="PANTHER" id="PTHR31528:SF15">
    <property type="entry name" value="RIBOFLAVIN-BINDING PROTEIN RIBY"/>
    <property type="match status" value="1"/>
</dbReference>
<name>A0A7Y9GLU5_9MICO</name>
<proteinExistence type="predicted"/>
<accession>A0A7Y9GLU5</accession>
<evidence type="ECO:0000313" key="3">
    <source>
        <dbReference type="EMBL" id="NYE18873.1"/>
    </source>
</evidence>
<protein>
    <submittedName>
        <fullName evidence="3">NitT/TauT family transport system substrate-binding protein</fullName>
    </submittedName>
</protein>
<dbReference type="GO" id="GO:0009228">
    <property type="term" value="P:thiamine biosynthetic process"/>
    <property type="evidence" value="ECO:0007669"/>
    <property type="project" value="InterPro"/>
</dbReference>
<dbReference type="Gene3D" id="3.40.190.10">
    <property type="entry name" value="Periplasmic binding protein-like II"/>
    <property type="match status" value="2"/>
</dbReference>
<reference evidence="3 4" key="1">
    <citation type="submission" date="2020-07" db="EMBL/GenBank/DDBJ databases">
        <title>Sequencing the genomes of 1000 actinobacteria strains.</title>
        <authorList>
            <person name="Klenk H.-P."/>
        </authorList>
    </citation>
    <scope>NUCLEOTIDE SEQUENCE [LARGE SCALE GENOMIC DNA]</scope>
    <source>
        <strain evidence="3 4">DSM 24662</strain>
    </source>
</reference>
<gene>
    <name evidence="3" type="ORF">BJ991_000901</name>
</gene>
<organism evidence="3 4">
    <name type="scientific">Microbacterium immunditiarum</name>
    <dbReference type="NCBI Taxonomy" id="337480"/>
    <lineage>
        <taxon>Bacteria</taxon>
        <taxon>Bacillati</taxon>
        <taxon>Actinomycetota</taxon>
        <taxon>Actinomycetes</taxon>
        <taxon>Micrococcales</taxon>
        <taxon>Microbacteriaceae</taxon>
        <taxon>Microbacterium</taxon>
    </lineage>
</organism>
<dbReference type="PANTHER" id="PTHR31528">
    <property type="entry name" value="4-AMINO-5-HYDROXYMETHYL-2-METHYLPYRIMIDINE PHOSPHATE SYNTHASE THI11-RELATED"/>
    <property type="match status" value="1"/>
</dbReference>
<dbReference type="AlphaFoldDB" id="A0A7Y9GLU5"/>
<dbReference type="Pfam" id="PF09084">
    <property type="entry name" value="NMT1"/>
    <property type="match status" value="1"/>
</dbReference>
<dbReference type="EMBL" id="JACCBV010000001">
    <property type="protein sequence ID" value="NYE18873.1"/>
    <property type="molecule type" value="Genomic_DNA"/>
</dbReference>
<dbReference type="RefSeq" id="WP_179487838.1">
    <property type="nucleotide sequence ID" value="NZ_JACCBV010000001.1"/>
</dbReference>
<keyword evidence="1" id="KW-0732">Signal</keyword>
<feature type="domain" description="SsuA/THI5-like" evidence="2">
    <location>
        <begin position="71"/>
        <end position="280"/>
    </location>
</feature>
<evidence type="ECO:0000313" key="4">
    <source>
        <dbReference type="Proteomes" id="UP000576969"/>
    </source>
</evidence>
<dbReference type="InterPro" id="IPR015168">
    <property type="entry name" value="SsuA/THI5"/>
</dbReference>
<dbReference type="PROSITE" id="PS51318">
    <property type="entry name" value="TAT"/>
    <property type="match status" value="1"/>
</dbReference>
<dbReference type="InterPro" id="IPR006311">
    <property type="entry name" value="TAT_signal"/>
</dbReference>
<feature type="chain" id="PRO_5039412310" evidence="1">
    <location>
        <begin position="38"/>
        <end position="367"/>
    </location>
</feature>
<dbReference type="SUPFAM" id="SSF53850">
    <property type="entry name" value="Periplasmic binding protein-like II"/>
    <property type="match status" value="1"/>
</dbReference>
<dbReference type="InterPro" id="IPR027939">
    <property type="entry name" value="NMT1/THI5"/>
</dbReference>
<evidence type="ECO:0000256" key="1">
    <source>
        <dbReference type="SAM" id="SignalP"/>
    </source>
</evidence>
<dbReference type="Proteomes" id="UP000576969">
    <property type="component" value="Unassembled WGS sequence"/>
</dbReference>
<evidence type="ECO:0000259" key="2">
    <source>
        <dbReference type="Pfam" id="PF09084"/>
    </source>
</evidence>
<feature type="signal peptide" evidence="1">
    <location>
        <begin position="1"/>
        <end position="37"/>
    </location>
</feature>